<dbReference type="RefSeq" id="WP_408083023.1">
    <property type="nucleotide sequence ID" value="NZ_JBELPZ010000001.1"/>
</dbReference>
<evidence type="ECO:0000313" key="2">
    <source>
        <dbReference type="EMBL" id="MFL9842800.1"/>
    </source>
</evidence>
<reference evidence="2 3" key="1">
    <citation type="submission" date="2024-06" db="EMBL/GenBank/DDBJ databases">
        <authorList>
            <person name="Kaempfer P."/>
            <person name="Viver T."/>
        </authorList>
    </citation>
    <scope>NUCLEOTIDE SEQUENCE [LARGE SCALE GENOMIC DNA]</scope>
    <source>
        <strain evidence="2 3">ST-119</strain>
    </source>
</reference>
<feature type="chain" id="PRO_5046481610" description="LVIVD repeat-containing protein" evidence="1">
    <location>
        <begin position="18"/>
        <end position="160"/>
    </location>
</feature>
<dbReference type="PROSITE" id="PS51257">
    <property type="entry name" value="PROKAR_LIPOPROTEIN"/>
    <property type="match status" value="1"/>
</dbReference>
<evidence type="ECO:0008006" key="4">
    <source>
        <dbReference type="Google" id="ProtNLM"/>
    </source>
</evidence>
<keyword evidence="1" id="KW-0732">Signal</keyword>
<name>A0ABW8YS81_9FLAO</name>
<keyword evidence="3" id="KW-1185">Reference proteome</keyword>
<comment type="caution">
    <text evidence="2">The sequence shown here is derived from an EMBL/GenBank/DDBJ whole genome shotgun (WGS) entry which is preliminary data.</text>
</comment>
<gene>
    <name evidence="2" type="ORF">ABS766_00060</name>
</gene>
<dbReference type="EMBL" id="JBELPZ010000001">
    <property type="protein sequence ID" value="MFL9842800.1"/>
    <property type="molecule type" value="Genomic_DNA"/>
</dbReference>
<dbReference type="Proteomes" id="UP001629156">
    <property type="component" value="Unassembled WGS sequence"/>
</dbReference>
<feature type="signal peptide" evidence="1">
    <location>
        <begin position="1"/>
        <end position="17"/>
    </location>
</feature>
<protein>
    <recommendedName>
        <fullName evidence="4">LVIVD repeat-containing protein</fullName>
    </recommendedName>
</protein>
<accession>A0ABW8YS81</accession>
<organism evidence="2 3">
    <name type="scientific">Flavobacterium rhizosphaerae</name>
    <dbReference type="NCBI Taxonomy" id="3163298"/>
    <lineage>
        <taxon>Bacteria</taxon>
        <taxon>Pseudomonadati</taxon>
        <taxon>Bacteroidota</taxon>
        <taxon>Flavobacteriia</taxon>
        <taxon>Flavobacteriales</taxon>
        <taxon>Flavobacteriaceae</taxon>
        <taxon>Flavobacterium</taxon>
    </lineage>
</organism>
<evidence type="ECO:0000313" key="3">
    <source>
        <dbReference type="Proteomes" id="UP001629156"/>
    </source>
</evidence>
<evidence type="ECO:0000256" key="1">
    <source>
        <dbReference type="SAM" id="SignalP"/>
    </source>
</evidence>
<proteinExistence type="predicted"/>
<sequence length="160" mass="17893">MKKRLRFLALMPLFVLASCIGNSDDAISPKYEAVIMKRQAFENSVSLMPQQTIAKAGKLYIKGNLLFVNDVNKGFQVYQYDNDGTPQPLQFINVPGATDLSMRGNTIYINQATDLITLAYVNNNITLIKRNKNVFPQKQAPNGSYGTISGDEVIVDWQQL</sequence>